<comment type="cofactor">
    <cofactor evidence="1 6">
        <name>FAD</name>
        <dbReference type="ChEBI" id="CHEBI:57692"/>
    </cofactor>
</comment>
<sequence length="376" mass="42043">MNLDFTEEQEALKKTARDFMRKDFPSTLVRELEEDPTGFRDEIWGKIAEMGWLAVIIPEEYEGIGGSFMDLVVLFEEMGRACFMAPFLSTVLCTLPIVWAGSEAQKKELLPKIAGGELVLSLALTEPSATYEAAGISTTAVAEGEDYVINGTKLFIHDAQVAHHFVCATRTQTGGSPEEGITLFLVDAKSPGIQITPLLTVADDKQNEVIFQNVRVPKENRLGPLNQGFPILQQLLQWAMIAKCAEMVGGADWVVENCTAYAKERVQYGHPIGSYGIIQHYLAEMWTESGIAKRFTYYTAWRLDQGLPCEKEVSMTKAFVSEVYRRWTRMGVQVFGGIGTTREHDMGLYYRRARQAALLFGDPDSLREKVAQEMGR</sequence>
<dbReference type="AlphaFoldDB" id="A0A932CPW7"/>
<reference evidence="10" key="1">
    <citation type="submission" date="2020-07" db="EMBL/GenBank/DDBJ databases">
        <title>Huge and variable diversity of episymbiotic CPR bacteria and DPANN archaea in groundwater ecosystems.</title>
        <authorList>
            <person name="He C.Y."/>
            <person name="Keren R."/>
            <person name="Whittaker M."/>
            <person name="Farag I.F."/>
            <person name="Doudna J."/>
            <person name="Cate J.H.D."/>
            <person name="Banfield J.F."/>
        </authorList>
    </citation>
    <scope>NUCLEOTIDE SEQUENCE</scope>
    <source>
        <strain evidence="10">NC_groundwater_672_Ag_B-0.1um_62_36</strain>
    </source>
</reference>
<dbReference type="EMBL" id="JACPRF010000293">
    <property type="protein sequence ID" value="MBI2877149.1"/>
    <property type="molecule type" value="Genomic_DNA"/>
</dbReference>
<dbReference type="InterPro" id="IPR009100">
    <property type="entry name" value="AcylCoA_DH/oxidase_NM_dom_sf"/>
</dbReference>
<dbReference type="Proteomes" id="UP000769766">
    <property type="component" value="Unassembled WGS sequence"/>
</dbReference>
<feature type="domain" description="Acyl-CoA dehydrogenase/oxidase C-terminal" evidence="7">
    <location>
        <begin position="226"/>
        <end position="374"/>
    </location>
</feature>
<evidence type="ECO:0000256" key="1">
    <source>
        <dbReference type="ARBA" id="ARBA00001974"/>
    </source>
</evidence>
<dbReference type="SUPFAM" id="SSF47203">
    <property type="entry name" value="Acyl-CoA dehydrogenase C-terminal domain-like"/>
    <property type="match status" value="1"/>
</dbReference>
<dbReference type="InterPro" id="IPR009075">
    <property type="entry name" value="AcylCo_DH/oxidase_C"/>
</dbReference>
<dbReference type="InterPro" id="IPR013786">
    <property type="entry name" value="AcylCoA_DH/ox_N"/>
</dbReference>
<accession>A0A932CPW7</accession>
<dbReference type="SUPFAM" id="SSF56645">
    <property type="entry name" value="Acyl-CoA dehydrogenase NM domain-like"/>
    <property type="match status" value="1"/>
</dbReference>
<evidence type="ECO:0000256" key="3">
    <source>
        <dbReference type="ARBA" id="ARBA00022630"/>
    </source>
</evidence>
<dbReference type="Pfam" id="PF00441">
    <property type="entry name" value="Acyl-CoA_dh_1"/>
    <property type="match status" value="1"/>
</dbReference>
<dbReference type="InterPro" id="IPR037069">
    <property type="entry name" value="AcylCoA_DH/ox_N_sf"/>
</dbReference>
<dbReference type="GO" id="GO:0050660">
    <property type="term" value="F:flavin adenine dinucleotide binding"/>
    <property type="evidence" value="ECO:0007669"/>
    <property type="project" value="InterPro"/>
</dbReference>
<comment type="similarity">
    <text evidence="2 6">Belongs to the acyl-CoA dehydrogenase family.</text>
</comment>
<dbReference type="InterPro" id="IPR006091">
    <property type="entry name" value="Acyl-CoA_Oxase/DH_mid-dom"/>
</dbReference>
<feature type="domain" description="Acyl-CoA dehydrogenase/oxidase N-terminal" evidence="9">
    <location>
        <begin position="6"/>
        <end position="117"/>
    </location>
</feature>
<dbReference type="Pfam" id="PF02771">
    <property type="entry name" value="Acyl-CoA_dh_N"/>
    <property type="match status" value="1"/>
</dbReference>
<evidence type="ECO:0000313" key="10">
    <source>
        <dbReference type="EMBL" id="MBI2877149.1"/>
    </source>
</evidence>
<dbReference type="Gene3D" id="1.10.540.10">
    <property type="entry name" value="Acyl-CoA dehydrogenase/oxidase, N-terminal domain"/>
    <property type="match status" value="1"/>
</dbReference>
<protein>
    <submittedName>
        <fullName evidence="10">Acyl-CoA/acyl-ACP dehydrogenase</fullName>
    </submittedName>
</protein>
<evidence type="ECO:0000313" key="11">
    <source>
        <dbReference type="Proteomes" id="UP000769766"/>
    </source>
</evidence>
<dbReference type="Gene3D" id="1.20.140.10">
    <property type="entry name" value="Butyryl-CoA Dehydrogenase, subunit A, domain 3"/>
    <property type="match status" value="1"/>
</dbReference>
<name>A0A932CPW7_UNCTE</name>
<evidence type="ECO:0000256" key="5">
    <source>
        <dbReference type="ARBA" id="ARBA00023002"/>
    </source>
</evidence>
<dbReference type="Pfam" id="PF02770">
    <property type="entry name" value="Acyl-CoA_dh_M"/>
    <property type="match status" value="1"/>
</dbReference>
<keyword evidence="5 6" id="KW-0560">Oxidoreductase</keyword>
<comment type="caution">
    <text evidence="10">The sequence shown here is derived from an EMBL/GenBank/DDBJ whole genome shotgun (WGS) entry which is preliminary data.</text>
</comment>
<evidence type="ECO:0000256" key="2">
    <source>
        <dbReference type="ARBA" id="ARBA00009347"/>
    </source>
</evidence>
<evidence type="ECO:0000256" key="6">
    <source>
        <dbReference type="RuleBase" id="RU362125"/>
    </source>
</evidence>
<dbReference type="InterPro" id="IPR036250">
    <property type="entry name" value="AcylCo_DH-like_C"/>
</dbReference>
<organism evidence="10 11">
    <name type="scientific">Tectimicrobiota bacterium</name>
    <dbReference type="NCBI Taxonomy" id="2528274"/>
    <lineage>
        <taxon>Bacteria</taxon>
        <taxon>Pseudomonadati</taxon>
        <taxon>Nitrospinota/Tectimicrobiota group</taxon>
        <taxon>Candidatus Tectimicrobiota</taxon>
    </lineage>
</organism>
<evidence type="ECO:0000259" key="7">
    <source>
        <dbReference type="Pfam" id="PF00441"/>
    </source>
</evidence>
<proteinExistence type="inferred from homology"/>
<dbReference type="GO" id="GO:0003995">
    <property type="term" value="F:acyl-CoA dehydrogenase activity"/>
    <property type="evidence" value="ECO:0007669"/>
    <property type="project" value="TreeGrafter"/>
</dbReference>
<dbReference type="PANTHER" id="PTHR43884:SF20">
    <property type="entry name" value="ACYL-COA DEHYDROGENASE FADE28"/>
    <property type="match status" value="1"/>
</dbReference>
<gene>
    <name evidence="10" type="ORF">HYY20_09735</name>
</gene>
<dbReference type="Gene3D" id="2.40.110.10">
    <property type="entry name" value="Butyryl-CoA Dehydrogenase, subunit A, domain 2"/>
    <property type="match status" value="1"/>
</dbReference>
<evidence type="ECO:0000259" key="8">
    <source>
        <dbReference type="Pfam" id="PF02770"/>
    </source>
</evidence>
<evidence type="ECO:0000256" key="4">
    <source>
        <dbReference type="ARBA" id="ARBA00022827"/>
    </source>
</evidence>
<dbReference type="PANTHER" id="PTHR43884">
    <property type="entry name" value="ACYL-COA DEHYDROGENASE"/>
    <property type="match status" value="1"/>
</dbReference>
<feature type="domain" description="Acyl-CoA oxidase/dehydrogenase middle" evidence="8">
    <location>
        <begin position="122"/>
        <end position="214"/>
    </location>
</feature>
<keyword evidence="4 6" id="KW-0274">FAD</keyword>
<dbReference type="InterPro" id="IPR046373">
    <property type="entry name" value="Acyl-CoA_Oxase/DH_mid-dom_sf"/>
</dbReference>
<evidence type="ECO:0000259" key="9">
    <source>
        <dbReference type="Pfam" id="PF02771"/>
    </source>
</evidence>
<keyword evidence="3 6" id="KW-0285">Flavoprotein</keyword>
<dbReference type="CDD" id="cd00567">
    <property type="entry name" value="ACAD"/>
    <property type="match status" value="1"/>
</dbReference>